<name>A0A502DI97_9BURK</name>
<dbReference type="Pfam" id="PF14326">
    <property type="entry name" value="DUF4384"/>
    <property type="match status" value="1"/>
</dbReference>
<dbReference type="InterPro" id="IPR017732">
    <property type="entry name" value="T4/T6SS_DotU"/>
</dbReference>
<evidence type="ECO:0000313" key="4">
    <source>
        <dbReference type="EMBL" id="TPG23816.1"/>
    </source>
</evidence>
<dbReference type="Proteomes" id="UP000319212">
    <property type="component" value="Unassembled WGS sequence"/>
</dbReference>
<dbReference type="PANTHER" id="PTHR38033:SF1">
    <property type="entry name" value="DOTU FAMILY TYPE IV_VI SECRETION SYSTEM PROTEIN"/>
    <property type="match status" value="1"/>
</dbReference>
<feature type="transmembrane region" description="Helical" evidence="1">
    <location>
        <begin position="188"/>
        <end position="210"/>
    </location>
</feature>
<dbReference type="AlphaFoldDB" id="A0A502DI97"/>
<gene>
    <name evidence="4" type="ORF">EAH82_18325</name>
</gene>
<dbReference type="RefSeq" id="WP_140844504.1">
    <property type="nucleotide sequence ID" value="NZ_RCZI01000006.1"/>
</dbReference>
<keyword evidence="1" id="KW-1133">Transmembrane helix</keyword>
<dbReference type="EMBL" id="RCZI01000006">
    <property type="protein sequence ID" value="TPG23816.1"/>
    <property type="molecule type" value="Genomic_DNA"/>
</dbReference>
<sequence length="439" mass="47053">MARLLDVYTALFSLGLELDVSLAAGRVARPAGSARREALALFDAARVKATAQGNTAAQVESASFAVAAWFDEILARLPGADEAASLQLTLFNSSNGHSEFFHHLATLGADEDAVREVYWYALATGFKGQYHFEGGDDGELGKLKALHGRQLQPAPVDLATLAAERLTPQPYALPDPVGPRQPLRRERALVRAGGAMALLAPCVALVVILLRGAPPEVTSPSQRLEQQLRSHACAELSVTAAKDSTRVSGFVASPEELARVQREVGALPEVKAPVFDLRIRAWPHCEVAAILRRYQARNREQGAGLRVQAPSARDGRLREGDAVRLQVTGPAYDHYLRVDYYTSEGAVMHLLPDAGRTRLAAGQTMALGQNMPSSWLVSPPFGTVLVAALSSPTPFGDTAGRPPFELASAYLADLRESLAANAGGEQLVADLLFLETVER</sequence>
<dbReference type="OrthoDB" id="9791419at2"/>
<evidence type="ECO:0000259" key="2">
    <source>
        <dbReference type="Pfam" id="PF09850"/>
    </source>
</evidence>
<feature type="domain" description="Type IV / VI secretion system DotU" evidence="2">
    <location>
        <begin position="4"/>
        <end position="202"/>
    </location>
</feature>
<dbReference type="Gene3D" id="1.25.40.590">
    <property type="entry name" value="Type IV / VI secretion system, DotU"/>
    <property type="match status" value="1"/>
</dbReference>
<feature type="domain" description="DUF4384" evidence="3">
    <location>
        <begin position="317"/>
        <end position="394"/>
    </location>
</feature>
<proteinExistence type="predicted"/>
<evidence type="ECO:0000256" key="1">
    <source>
        <dbReference type="SAM" id="Phobius"/>
    </source>
</evidence>
<reference evidence="4 5" key="1">
    <citation type="journal article" date="2019" name="Environ. Microbiol.">
        <title>Species interactions and distinct microbial communities in high Arctic permafrost affected cryosols are associated with the CH4 and CO2 gas fluxes.</title>
        <authorList>
            <person name="Altshuler I."/>
            <person name="Hamel J."/>
            <person name="Turney S."/>
            <person name="Magnuson E."/>
            <person name="Levesque R."/>
            <person name="Greer C."/>
            <person name="Whyte L.G."/>
        </authorList>
    </citation>
    <scope>NUCLEOTIDE SEQUENCE [LARGE SCALE GENOMIC DNA]</scope>
    <source>
        <strain evidence="4 5">S06.C</strain>
    </source>
</reference>
<keyword evidence="1" id="KW-0812">Transmembrane</keyword>
<evidence type="ECO:0000259" key="3">
    <source>
        <dbReference type="Pfam" id="PF14326"/>
    </source>
</evidence>
<accession>A0A502DI97</accession>
<organism evidence="4 5">
    <name type="scientific">Variovorax guangxiensis</name>
    <dbReference type="NCBI Taxonomy" id="1775474"/>
    <lineage>
        <taxon>Bacteria</taxon>
        <taxon>Pseudomonadati</taxon>
        <taxon>Pseudomonadota</taxon>
        <taxon>Betaproteobacteria</taxon>
        <taxon>Burkholderiales</taxon>
        <taxon>Comamonadaceae</taxon>
        <taxon>Variovorax</taxon>
    </lineage>
</organism>
<evidence type="ECO:0000313" key="5">
    <source>
        <dbReference type="Proteomes" id="UP000319212"/>
    </source>
</evidence>
<dbReference type="PANTHER" id="PTHR38033">
    <property type="entry name" value="MEMBRANE PROTEIN-RELATED"/>
    <property type="match status" value="1"/>
</dbReference>
<comment type="caution">
    <text evidence="4">The sequence shown here is derived from an EMBL/GenBank/DDBJ whole genome shotgun (WGS) entry which is preliminary data.</text>
</comment>
<protein>
    <submittedName>
        <fullName evidence="4">DUF4384 domain-containing protein</fullName>
    </submittedName>
</protein>
<dbReference type="InterPro" id="IPR025493">
    <property type="entry name" value="DUF4384"/>
</dbReference>
<dbReference type="Pfam" id="PF09850">
    <property type="entry name" value="DotU"/>
    <property type="match status" value="1"/>
</dbReference>
<dbReference type="InterPro" id="IPR038522">
    <property type="entry name" value="T4/T6SS_DotU_sf"/>
</dbReference>
<keyword evidence="1" id="KW-0472">Membrane</keyword>